<feature type="compositionally biased region" description="Acidic residues" evidence="3">
    <location>
        <begin position="30"/>
        <end position="49"/>
    </location>
</feature>
<organism evidence="5 6">
    <name type="scientific">Mycolicibacterium aromaticivorans JS19b1 = JCM 16368</name>
    <dbReference type="NCBI Taxonomy" id="1440774"/>
    <lineage>
        <taxon>Bacteria</taxon>
        <taxon>Bacillati</taxon>
        <taxon>Actinomycetota</taxon>
        <taxon>Actinomycetes</taxon>
        <taxon>Mycobacteriales</taxon>
        <taxon>Mycobacteriaceae</taxon>
        <taxon>Mycolicibacterium</taxon>
    </lineage>
</organism>
<keyword evidence="4" id="KW-1133">Transmembrane helix</keyword>
<dbReference type="eggNOG" id="ENOG50341TF">
    <property type="taxonomic scope" value="Bacteria"/>
</dbReference>
<evidence type="ECO:0000256" key="3">
    <source>
        <dbReference type="SAM" id="MobiDB-lite"/>
    </source>
</evidence>
<evidence type="ECO:0000313" key="5">
    <source>
        <dbReference type="EMBL" id="KDF01361.1"/>
    </source>
</evidence>
<keyword evidence="4" id="KW-0812">Transmembrane</keyword>
<keyword evidence="6" id="KW-1185">Reference proteome</keyword>
<protein>
    <recommendedName>
        <fullName evidence="7">Twin-arginine translocation pathway signal</fullName>
    </recommendedName>
</protein>
<proteinExistence type="predicted"/>
<dbReference type="PANTHER" id="PTHR37042">
    <property type="entry name" value="OUTER MEMBRANE PROTEIN RV1973"/>
    <property type="match status" value="1"/>
</dbReference>
<dbReference type="Proteomes" id="UP000022835">
    <property type="component" value="Unassembled WGS sequence"/>
</dbReference>
<feature type="transmembrane region" description="Helical" evidence="4">
    <location>
        <begin position="81"/>
        <end position="104"/>
    </location>
</feature>
<dbReference type="AlphaFoldDB" id="A0A064CM01"/>
<evidence type="ECO:0008006" key="7">
    <source>
        <dbReference type="Google" id="ProtNLM"/>
    </source>
</evidence>
<name>A0A064CM01_9MYCO</name>
<feature type="compositionally biased region" description="Basic and acidic residues" evidence="3">
    <location>
        <begin position="1"/>
        <end position="26"/>
    </location>
</feature>
<sequence>MSSDKATEPVEGDNKATEPVEGDKNTDVGVVDEESTATELDTETTDEAVEGDKAADDASTEAQTPASGARRGPLRWAGRHWAAILLVVLLVASAGAAGGVYWWLYRPDQQTNSAAQQQAINAARDGTVALLSYSPESLDKDLANAKSHLTGEFLKYYSQFTDQIVAPAAKQKGVKTEATVARAALSEMHPSDATVLVFVNQVTTSKDRPDPALATSSVMVKLTKTDGHWLISEFNPI</sequence>
<feature type="region of interest" description="Disordered" evidence="3">
    <location>
        <begin position="1"/>
        <end position="72"/>
    </location>
</feature>
<gene>
    <name evidence="5" type="ORF">Y900_021075</name>
</gene>
<comment type="caution">
    <text evidence="5">The sequence shown here is derived from an EMBL/GenBank/DDBJ whole genome shotgun (WGS) entry which is preliminary data.</text>
</comment>
<comment type="subcellular location">
    <subcellularLocation>
        <location evidence="1">Membrane</location>
    </subcellularLocation>
</comment>
<evidence type="ECO:0000256" key="4">
    <source>
        <dbReference type="SAM" id="Phobius"/>
    </source>
</evidence>
<dbReference type="EMBL" id="JALN02000001">
    <property type="protein sequence ID" value="KDF01361.1"/>
    <property type="molecule type" value="Genomic_DNA"/>
</dbReference>
<keyword evidence="2 4" id="KW-0472">Membrane</keyword>
<accession>A0A064CM01</accession>
<dbReference type="RefSeq" id="WP_081845177.1">
    <property type="nucleotide sequence ID" value="NZ_JALN02000001.1"/>
</dbReference>
<dbReference type="STRING" id="1440774.Y900_021075"/>
<dbReference type="GO" id="GO:0016020">
    <property type="term" value="C:membrane"/>
    <property type="evidence" value="ECO:0007669"/>
    <property type="project" value="UniProtKB-SubCell"/>
</dbReference>
<dbReference type="PANTHER" id="PTHR37042:SF4">
    <property type="entry name" value="OUTER MEMBRANE PROTEIN RV1973"/>
    <property type="match status" value="1"/>
</dbReference>
<evidence type="ECO:0000256" key="2">
    <source>
        <dbReference type="ARBA" id="ARBA00023136"/>
    </source>
</evidence>
<evidence type="ECO:0000256" key="1">
    <source>
        <dbReference type="ARBA" id="ARBA00004370"/>
    </source>
</evidence>
<evidence type="ECO:0000313" key="6">
    <source>
        <dbReference type="Proteomes" id="UP000022835"/>
    </source>
</evidence>
<reference evidence="5" key="1">
    <citation type="submission" date="2014-05" db="EMBL/GenBank/DDBJ databases">
        <title>Genome sequence of Mycobacterium aromaticivorans strain JS19b1T (= DSM 45407T).</title>
        <authorList>
            <person name="Kwak Y."/>
            <person name="Park G.-S."/>
            <person name="Li Q.X."/>
            <person name="Lee S.-E."/>
            <person name="Shin J.-H."/>
        </authorList>
    </citation>
    <scope>NUCLEOTIDE SEQUENCE [LARGE SCALE GENOMIC DNA]</scope>
    <source>
        <strain evidence="5">JS19b1</strain>
    </source>
</reference>